<dbReference type="Proteomes" id="UP001642464">
    <property type="component" value="Unassembled WGS sequence"/>
</dbReference>
<protein>
    <submittedName>
        <fullName evidence="2">Uncharacterized protein</fullName>
    </submittedName>
</protein>
<dbReference type="InterPro" id="IPR029063">
    <property type="entry name" value="SAM-dependent_MTases_sf"/>
</dbReference>
<dbReference type="Gene3D" id="3.40.50.150">
    <property type="entry name" value="Vaccinia Virus protein VP39"/>
    <property type="match status" value="1"/>
</dbReference>
<gene>
    <name evidence="2" type="ORF">SCF082_LOCUS3023</name>
</gene>
<feature type="signal peptide" evidence="1">
    <location>
        <begin position="1"/>
        <end position="25"/>
    </location>
</feature>
<accession>A0ABP0HS67</accession>
<keyword evidence="3" id="KW-1185">Reference proteome</keyword>
<reference evidence="2 3" key="1">
    <citation type="submission" date="2024-02" db="EMBL/GenBank/DDBJ databases">
        <authorList>
            <person name="Chen Y."/>
            <person name="Shah S."/>
            <person name="Dougan E. K."/>
            <person name="Thang M."/>
            <person name="Chan C."/>
        </authorList>
    </citation>
    <scope>NUCLEOTIDE SEQUENCE [LARGE SCALE GENOMIC DNA]</scope>
</reference>
<name>A0ABP0HS67_9DINO</name>
<dbReference type="Pfam" id="PF13578">
    <property type="entry name" value="Methyltransf_24"/>
    <property type="match status" value="1"/>
</dbReference>
<comment type="caution">
    <text evidence="2">The sequence shown here is derived from an EMBL/GenBank/DDBJ whole genome shotgun (WGS) entry which is preliminary data.</text>
</comment>
<evidence type="ECO:0000313" key="2">
    <source>
        <dbReference type="EMBL" id="CAK8992259.1"/>
    </source>
</evidence>
<keyword evidence="1" id="KW-0732">Signal</keyword>
<evidence type="ECO:0000256" key="1">
    <source>
        <dbReference type="SAM" id="SignalP"/>
    </source>
</evidence>
<proteinExistence type="predicted"/>
<feature type="chain" id="PRO_5046415280" evidence="1">
    <location>
        <begin position="26"/>
        <end position="435"/>
    </location>
</feature>
<evidence type="ECO:0000313" key="3">
    <source>
        <dbReference type="Proteomes" id="UP001642464"/>
    </source>
</evidence>
<dbReference type="SUPFAM" id="SSF53335">
    <property type="entry name" value="S-adenosyl-L-methionine-dependent methyltransferases"/>
    <property type="match status" value="1"/>
</dbReference>
<sequence>MLPSHGGSAAFVLFTAFVSLPCVYAATCEGLTTLETVGQVFGCGEELLHSNSTSKAQAQSIREVLVVLKDFREACFQGLHVNTVEGCQTLHSLVLEWVSVALYQLWTCEGLSHELCGQVGEATHQAQLTSWQIVKKDHSTGSAGLVSRSMEAIEDLIAAEYRKKPSKPASAELLPAWRIARLVTKELFYWVTALIWRETQWQWLSDSLTAEKVVHTAWGEPDEWLRFGETDCHAEAPLLPGGPHYKMNEEARFTGLRFQVLAALLKELRDRRGGGELVLIEVGVFIGELSRFIIEHTDFVRLIGVDPFKGADGTFPGHYSNLHPDLPLHRASQLYDSFGERGFLMPTTSVEAAESLPDNSVDALFIDGCHLYSCVKNDLESWRPKLRKNAEVLVAGHDFSPQWPGVVQAVHEERGLKDVTISTDWLFWWFEPPIT</sequence>
<dbReference type="EMBL" id="CAXAMM010001525">
    <property type="protein sequence ID" value="CAK8992259.1"/>
    <property type="molecule type" value="Genomic_DNA"/>
</dbReference>
<organism evidence="2 3">
    <name type="scientific">Durusdinium trenchii</name>
    <dbReference type="NCBI Taxonomy" id="1381693"/>
    <lineage>
        <taxon>Eukaryota</taxon>
        <taxon>Sar</taxon>
        <taxon>Alveolata</taxon>
        <taxon>Dinophyceae</taxon>
        <taxon>Suessiales</taxon>
        <taxon>Symbiodiniaceae</taxon>
        <taxon>Durusdinium</taxon>
    </lineage>
</organism>